<dbReference type="EMBL" id="JAENIP010000007">
    <property type="protein sequence ID" value="MBK1843307.1"/>
    <property type="molecule type" value="Genomic_DNA"/>
</dbReference>
<accession>A0A9Q4GNG2</accession>
<dbReference type="Proteomes" id="UP001070238">
    <property type="component" value="Unassembled WGS sequence"/>
</dbReference>
<gene>
    <name evidence="2" type="ORF">JIM95_01775</name>
    <name evidence="3" type="ORF">OS123_09660</name>
</gene>
<evidence type="ECO:0000313" key="3">
    <source>
        <dbReference type="EMBL" id="MCX7538796.1"/>
    </source>
</evidence>
<dbReference type="EMBL" id="JAPMKX010000004">
    <property type="protein sequence ID" value="MCX7538796.1"/>
    <property type="molecule type" value="Genomic_DNA"/>
</dbReference>
<dbReference type="RefSeq" id="WP_200256390.1">
    <property type="nucleotide sequence ID" value="NZ_JAENIP020000004.1"/>
</dbReference>
<keyword evidence="4" id="KW-1185">Reference proteome</keyword>
<name>A0A9Q4GNG2_9CORY</name>
<sequence length="86" mass="9280">MNRIFFSEDATRPLRAPDDPRVSLPELPPGSMTAAVLSRLVDSWSRVLGETSAEMTELRSGVRTLVSRLRESDASGAGDLDGIGHV</sequence>
<comment type="caution">
    <text evidence="3">The sequence shown here is derived from an EMBL/GenBank/DDBJ whole genome shotgun (WGS) entry which is preliminary data.</text>
</comment>
<feature type="compositionally biased region" description="Basic and acidic residues" evidence="1">
    <location>
        <begin position="9"/>
        <end position="21"/>
    </location>
</feature>
<evidence type="ECO:0000256" key="1">
    <source>
        <dbReference type="SAM" id="MobiDB-lite"/>
    </source>
</evidence>
<dbReference type="AlphaFoldDB" id="A0A9Q4GNG2"/>
<evidence type="ECO:0000313" key="2">
    <source>
        <dbReference type="EMBL" id="MBK1843307.1"/>
    </source>
</evidence>
<dbReference type="Proteomes" id="UP000650005">
    <property type="component" value="Unassembled WGS sequence"/>
</dbReference>
<feature type="region of interest" description="Disordered" evidence="1">
    <location>
        <begin position="1"/>
        <end position="27"/>
    </location>
</feature>
<organism evidence="3 5">
    <name type="scientific">Corynebacterium antarcticum</name>
    <dbReference type="NCBI Taxonomy" id="2800405"/>
    <lineage>
        <taxon>Bacteria</taxon>
        <taxon>Bacillati</taxon>
        <taxon>Actinomycetota</taxon>
        <taxon>Actinomycetes</taxon>
        <taxon>Mycobacteriales</taxon>
        <taxon>Corynebacteriaceae</taxon>
        <taxon>Corynebacterium</taxon>
    </lineage>
</organism>
<evidence type="ECO:0000313" key="5">
    <source>
        <dbReference type="Proteomes" id="UP001070238"/>
    </source>
</evidence>
<evidence type="ECO:0000313" key="4">
    <source>
        <dbReference type="Proteomes" id="UP000650005"/>
    </source>
</evidence>
<reference evidence="2" key="1">
    <citation type="submission" date="2021-01" db="EMBL/GenBank/DDBJ databases">
        <title>Characterization of Corynebacterium spp. from penguins.</title>
        <authorList>
            <person name="Svec P."/>
        </authorList>
    </citation>
    <scope>NUCLEOTIDE SEQUENCE</scope>
    <source>
        <strain evidence="2">CCM 8835</strain>
    </source>
</reference>
<reference evidence="3" key="2">
    <citation type="submission" date="2022-11" db="EMBL/GenBank/DDBJ databases">
        <title>Corynebacterium sp. isolated from Penguins.</title>
        <authorList>
            <person name="Sedlar K."/>
            <person name="Svec P."/>
        </authorList>
    </citation>
    <scope>NUCLEOTIDE SEQUENCE</scope>
    <source>
        <strain evidence="3">P5875</strain>
    </source>
</reference>
<protein>
    <submittedName>
        <fullName evidence="3">Uncharacterized protein</fullName>
    </submittedName>
</protein>
<proteinExistence type="predicted"/>